<reference evidence="9" key="1">
    <citation type="journal article" date="2010" name="Genome Biol.">
        <title>Genome sequence of the necrotrophic plant pathogen Pythium ultimum reveals original pathogenicity mechanisms and effector repertoire.</title>
        <authorList>
            <person name="Levesque C.A."/>
            <person name="Brouwer H."/>
            <person name="Cano L."/>
            <person name="Hamilton J.P."/>
            <person name="Holt C."/>
            <person name="Huitema E."/>
            <person name="Raffaele S."/>
            <person name="Robideau G.P."/>
            <person name="Thines M."/>
            <person name="Win J."/>
            <person name="Zerillo M.M."/>
            <person name="Beakes G.W."/>
            <person name="Boore J.L."/>
            <person name="Busam D."/>
            <person name="Dumas B."/>
            <person name="Ferriera S."/>
            <person name="Fuerstenberg S.I."/>
            <person name="Gachon C.M."/>
            <person name="Gaulin E."/>
            <person name="Govers F."/>
            <person name="Grenville-Briggs L."/>
            <person name="Horner N."/>
            <person name="Hostetler J."/>
            <person name="Jiang R.H."/>
            <person name="Johnson J."/>
            <person name="Krajaejun T."/>
            <person name="Lin H."/>
            <person name="Meijer H.J."/>
            <person name="Moore B."/>
            <person name="Morris P."/>
            <person name="Phuntmart V."/>
            <person name="Puiu D."/>
            <person name="Shetty J."/>
            <person name="Stajich J.E."/>
            <person name="Tripathy S."/>
            <person name="Wawra S."/>
            <person name="van West P."/>
            <person name="Whitty B.R."/>
            <person name="Coutinho P.M."/>
            <person name="Henrissat B."/>
            <person name="Martin F."/>
            <person name="Thomas P.D."/>
            <person name="Tyler B.M."/>
            <person name="De Vries R.P."/>
            <person name="Kamoun S."/>
            <person name="Yandell M."/>
            <person name="Tisserat N."/>
            <person name="Buell C.R."/>
        </authorList>
    </citation>
    <scope>NUCLEOTIDE SEQUENCE</scope>
    <source>
        <strain evidence="9">DAOM:BR144</strain>
    </source>
</reference>
<dbReference type="InterPro" id="IPR013122">
    <property type="entry name" value="PKD1_2_channel"/>
</dbReference>
<feature type="transmembrane region" description="Helical" evidence="6">
    <location>
        <begin position="280"/>
        <end position="302"/>
    </location>
</feature>
<dbReference type="eggNOG" id="KOG3599">
    <property type="taxonomic scope" value="Eukaryota"/>
</dbReference>
<evidence type="ECO:0000313" key="9">
    <source>
        <dbReference type="Proteomes" id="UP000019132"/>
    </source>
</evidence>
<dbReference type="OMA" id="WGRVAMF"/>
<evidence type="ECO:0000256" key="5">
    <source>
        <dbReference type="SAM" id="MobiDB-lite"/>
    </source>
</evidence>
<dbReference type="EnsemblProtists" id="PYU1_T006661">
    <property type="protein sequence ID" value="PYU1_T006661"/>
    <property type="gene ID" value="PYU1_G006649"/>
</dbReference>
<keyword evidence="9" id="KW-1185">Reference proteome</keyword>
<keyword evidence="4 6" id="KW-0472">Membrane</keyword>
<evidence type="ECO:0000256" key="1">
    <source>
        <dbReference type="ARBA" id="ARBA00004141"/>
    </source>
</evidence>
<feature type="region of interest" description="Disordered" evidence="5">
    <location>
        <begin position="1"/>
        <end position="34"/>
    </location>
</feature>
<feature type="transmembrane region" description="Helical" evidence="6">
    <location>
        <begin position="425"/>
        <end position="447"/>
    </location>
</feature>
<feature type="domain" description="Polycystin cation channel PKD1/PKD2" evidence="7">
    <location>
        <begin position="288"/>
        <end position="515"/>
    </location>
</feature>
<dbReference type="HOGENOM" id="CLU_019292_0_0_1"/>
<dbReference type="Pfam" id="PF08016">
    <property type="entry name" value="PKD_channel"/>
    <property type="match status" value="1"/>
</dbReference>
<evidence type="ECO:0000256" key="6">
    <source>
        <dbReference type="SAM" id="Phobius"/>
    </source>
</evidence>
<comment type="subcellular location">
    <subcellularLocation>
        <location evidence="1">Membrane</location>
        <topology evidence="1">Multi-pass membrane protein</topology>
    </subcellularLocation>
</comment>
<reference evidence="9" key="2">
    <citation type="submission" date="2010-04" db="EMBL/GenBank/DDBJ databases">
        <authorList>
            <person name="Buell R."/>
            <person name="Hamilton J."/>
            <person name="Hostetler J."/>
        </authorList>
    </citation>
    <scope>NUCLEOTIDE SEQUENCE [LARGE SCALE GENOMIC DNA]</scope>
    <source>
        <strain evidence="9">DAOM:BR144</strain>
    </source>
</reference>
<dbReference type="Gene3D" id="1.10.287.70">
    <property type="match status" value="1"/>
</dbReference>
<sequence length="630" mass="70415">MKADSGTSYDAAKQKGDNQGSGQNPIADDTDKGRDAKCVGVSVQDAYTTLIHDRKMKRALVRIPFPILYFGLFVAMLFQHIPSTSLYELGYSVSSTLASSGADTVTTDSTMKFTNIQTIEDTFSWLTGTFVPSTFVTEGYNGDTLEKDKWGRVAMFNKVLGAVHFERTLAHIHPCQAAQFLKGLYPNCYDPAHTTTESLLLSFDTNVTEATDVISQLKATGKWLDFATQSLTITIVSYNGELQGYAVTELLIQFNQGGSIDTSSWTTPALSDPYQADEPLVLDILVGICFLFALASQVMKFVRHRRNRSYFTSVWTIIEHASSGVVIAFYVVWLSIVLFMYQRSFRDNLARLVVSGKTFAADSDERNDLMAVTKSLQRIARLTIALRLIALFAVFLLGLRIVKRFRFHPRLSILTRTIASALDQFRWFFVVFIVIFVTFAISGTVLFGDRVEGFSSLQLSIETCINMLFGNFDYSTIQGLYTPVAMIYYWGYMIVVSLVLLNMMLAIVLDAYAAVSSETFQNAKNMSLSRPIASIAMDPMDLLYSLKNLTSKRRKARQKKRDMAVLDKSMVPVTNSEAAHDDLWSPASSVPVTETPAEERESARHVKQLVAQMEAMEKKLDLLLYKTSLA</sequence>
<feature type="transmembrane region" description="Helical" evidence="6">
    <location>
        <begin position="379"/>
        <end position="402"/>
    </location>
</feature>
<dbReference type="PANTHER" id="PTHR10877">
    <property type="entry name" value="POLYCYSTIN FAMILY MEMBER"/>
    <property type="match status" value="1"/>
</dbReference>
<evidence type="ECO:0000259" key="7">
    <source>
        <dbReference type="Pfam" id="PF08016"/>
    </source>
</evidence>
<evidence type="ECO:0000256" key="4">
    <source>
        <dbReference type="ARBA" id="ARBA00023136"/>
    </source>
</evidence>
<dbReference type="VEuPathDB" id="FungiDB:PYU1_G006649"/>
<evidence type="ECO:0000256" key="3">
    <source>
        <dbReference type="ARBA" id="ARBA00022989"/>
    </source>
</evidence>
<dbReference type="GO" id="GO:0016020">
    <property type="term" value="C:membrane"/>
    <property type="evidence" value="ECO:0007669"/>
    <property type="project" value="UniProtKB-SubCell"/>
</dbReference>
<dbReference type="InterPro" id="IPR051223">
    <property type="entry name" value="Polycystin"/>
</dbReference>
<organism evidence="8 9">
    <name type="scientific">Globisporangium ultimum (strain ATCC 200006 / CBS 805.95 / DAOM BR144)</name>
    <name type="common">Pythium ultimum</name>
    <dbReference type="NCBI Taxonomy" id="431595"/>
    <lineage>
        <taxon>Eukaryota</taxon>
        <taxon>Sar</taxon>
        <taxon>Stramenopiles</taxon>
        <taxon>Oomycota</taxon>
        <taxon>Peronosporomycetes</taxon>
        <taxon>Pythiales</taxon>
        <taxon>Pythiaceae</taxon>
        <taxon>Globisporangium</taxon>
    </lineage>
</organism>
<dbReference type="AlphaFoldDB" id="K3WNW9"/>
<evidence type="ECO:0000313" key="8">
    <source>
        <dbReference type="EnsemblProtists" id="PYU1_T006661"/>
    </source>
</evidence>
<dbReference type="InParanoid" id="K3WNW9"/>
<evidence type="ECO:0000256" key="2">
    <source>
        <dbReference type="ARBA" id="ARBA00022692"/>
    </source>
</evidence>
<keyword evidence="2 6" id="KW-0812">Transmembrane</keyword>
<feature type="transmembrane region" description="Helical" evidence="6">
    <location>
        <begin position="489"/>
        <end position="515"/>
    </location>
</feature>
<feature type="transmembrane region" description="Helical" evidence="6">
    <location>
        <begin position="314"/>
        <end position="341"/>
    </location>
</feature>
<accession>K3WNW9</accession>
<reference evidence="8" key="3">
    <citation type="submission" date="2015-02" db="UniProtKB">
        <authorList>
            <consortium name="EnsemblProtists"/>
        </authorList>
    </citation>
    <scope>IDENTIFICATION</scope>
    <source>
        <strain evidence="8">DAOM BR144</strain>
    </source>
</reference>
<proteinExistence type="predicted"/>
<feature type="transmembrane region" description="Helical" evidence="6">
    <location>
        <begin position="59"/>
        <end position="78"/>
    </location>
</feature>
<dbReference type="PANTHER" id="PTHR10877:SF183">
    <property type="entry name" value="AT14535P-RELATED"/>
    <property type="match status" value="1"/>
</dbReference>
<dbReference type="Proteomes" id="UP000019132">
    <property type="component" value="Unassembled WGS sequence"/>
</dbReference>
<name>K3WNW9_GLOUD</name>
<protein>
    <recommendedName>
        <fullName evidence="7">Polycystin cation channel PKD1/PKD2 domain-containing protein</fullName>
    </recommendedName>
</protein>
<dbReference type="STRING" id="431595.K3WNW9"/>
<keyword evidence="3 6" id="KW-1133">Transmembrane helix</keyword>
<dbReference type="EMBL" id="GL376635">
    <property type="status" value="NOT_ANNOTATED_CDS"/>
    <property type="molecule type" value="Genomic_DNA"/>
</dbReference>